<evidence type="ECO:0000313" key="10">
    <source>
        <dbReference type="EMBL" id="CEO95293.1"/>
    </source>
</evidence>
<evidence type="ECO:0000313" key="11">
    <source>
        <dbReference type="EMBL" id="SPQ96260.1"/>
    </source>
</evidence>
<evidence type="ECO:0000256" key="3">
    <source>
        <dbReference type="ARBA" id="ARBA00022448"/>
    </source>
</evidence>
<comment type="subcellular location">
    <subcellularLocation>
        <location evidence="1">Mitochondrion inner membrane</location>
        <topology evidence="1">Peripheral membrane protein</topology>
        <orientation evidence="1">Matrix side</orientation>
    </subcellularLocation>
</comment>
<evidence type="ECO:0000256" key="4">
    <source>
        <dbReference type="ARBA" id="ARBA00022660"/>
    </source>
</evidence>
<keyword evidence="8" id="KW-0472">Membrane</keyword>
<protein>
    <recommendedName>
        <fullName evidence="14">NADH dehydrogenase [ubiquinone] 1 alpha subcomplex subunit 5</fullName>
    </recommendedName>
</protein>
<gene>
    <name evidence="10" type="ORF">PBRA_004059</name>
    <name evidence="11" type="ORF">PLBR_LOCUS3475</name>
</gene>
<evidence type="ECO:0000256" key="2">
    <source>
        <dbReference type="ARBA" id="ARBA00010261"/>
    </source>
</evidence>
<accession>A0A0G4IJB2</accession>
<evidence type="ECO:0000256" key="7">
    <source>
        <dbReference type="ARBA" id="ARBA00023128"/>
    </source>
</evidence>
<dbReference type="Proteomes" id="UP000290189">
    <property type="component" value="Unassembled WGS sequence"/>
</dbReference>
<dbReference type="GO" id="GO:0005743">
    <property type="term" value="C:mitochondrial inner membrane"/>
    <property type="evidence" value="ECO:0007669"/>
    <property type="project" value="UniProtKB-SubCell"/>
</dbReference>
<evidence type="ECO:0000313" key="12">
    <source>
        <dbReference type="Proteomes" id="UP000039324"/>
    </source>
</evidence>
<dbReference type="STRING" id="37360.A0A0G4IJB2"/>
<dbReference type="GO" id="GO:0022904">
    <property type="term" value="P:respiratory electron transport chain"/>
    <property type="evidence" value="ECO:0007669"/>
    <property type="project" value="InterPro"/>
</dbReference>
<dbReference type="EMBL" id="OVEO01000005">
    <property type="protein sequence ID" value="SPQ96260.1"/>
    <property type="molecule type" value="Genomic_DNA"/>
</dbReference>
<dbReference type="PANTHER" id="PTHR12653">
    <property type="entry name" value="NADH-UBIQUINONE OXIDOREDUCTASE 13 KD-B SUBUNIT"/>
    <property type="match status" value="1"/>
</dbReference>
<proteinExistence type="inferred from homology"/>
<organism evidence="10 12">
    <name type="scientific">Plasmodiophora brassicae</name>
    <name type="common">Clubroot disease agent</name>
    <dbReference type="NCBI Taxonomy" id="37360"/>
    <lineage>
        <taxon>Eukaryota</taxon>
        <taxon>Sar</taxon>
        <taxon>Rhizaria</taxon>
        <taxon>Endomyxa</taxon>
        <taxon>Phytomyxea</taxon>
        <taxon>Plasmodiophorida</taxon>
        <taxon>Plasmodiophoridae</taxon>
        <taxon>Plasmodiophora</taxon>
    </lineage>
</organism>
<evidence type="ECO:0000313" key="13">
    <source>
        <dbReference type="Proteomes" id="UP000290189"/>
    </source>
</evidence>
<feature type="region of interest" description="Disordered" evidence="9">
    <location>
        <begin position="120"/>
        <end position="148"/>
    </location>
</feature>
<comment type="similarity">
    <text evidence="2">Belongs to the complex I NDUFA5 subunit family.</text>
</comment>
<keyword evidence="6" id="KW-0249">Electron transport</keyword>
<evidence type="ECO:0000256" key="9">
    <source>
        <dbReference type="SAM" id="MobiDB-lite"/>
    </source>
</evidence>
<dbReference type="EMBL" id="CDSF01000013">
    <property type="protein sequence ID" value="CEO95293.1"/>
    <property type="molecule type" value="Genomic_DNA"/>
</dbReference>
<keyword evidence="7 11" id="KW-0496">Mitochondrion</keyword>
<keyword evidence="5" id="KW-0999">Mitochondrion inner membrane</keyword>
<dbReference type="PANTHER" id="PTHR12653:SF0">
    <property type="entry name" value="NADH DEHYDROGENASE [UBIQUINONE] 1 ALPHA SUBCOMPLEX SUBUNIT 5"/>
    <property type="match status" value="1"/>
</dbReference>
<dbReference type="OMA" id="ENQWKWP"/>
<keyword evidence="4" id="KW-0679">Respiratory chain</keyword>
<evidence type="ECO:0000256" key="1">
    <source>
        <dbReference type="ARBA" id="ARBA00004443"/>
    </source>
</evidence>
<evidence type="ECO:0000256" key="6">
    <source>
        <dbReference type="ARBA" id="ARBA00022982"/>
    </source>
</evidence>
<name>A0A0G4IJB2_PLABS</name>
<dbReference type="InterPro" id="IPR006806">
    <property type="entry name" value="NDUFA5"/>
</dbReference>
<dbReference type="Pfam" id="PF04716">
    <property type="entry name" value="ETC_C1_NDUFA5"/>
    <property type="match status" value="1"/>
</dbReference>
<dbReference type="AlphaFoldDB" id="A0A0G4IJB2"/>
<reference evidence="11 13" key="2">
    <citation type="submission" date="2018-03" db="EMBL/GenBank/DDBJ databases">
        <authorList>
            <person name="Fogelqvist J."/>
        </authorList>
    </citation>
    <scope>NUCLEOTIDE SEQUENCE [LARGE SCALE GENOMIC DNA]</scope>
</reference>
<geneLocation type="mitochondrion" evidence="11"/>
<evidence type="ECO:0000256" key="8">
    <source>
        <dbReference type="ARBA" id="ARBA00023136"/>
    </source>
</evidence>
<evidence type="ECO:0008006" key="14">
    <source>
        <dbReference type="Google" id="ProtNLM"/>
    </source>
</evidence>
<dbReference type="OrthoDB" id="286811at2759"/>
<dbReference type="Proteomes" id="UP000039324">
    <property type="component" value="Unassembled WGS sequence"/>
</dbReference>
<keyword evidence="12" id="KW-1185">Reference proteome</keyword>
<evidence type="ECO:0000256" key="5">
    <source>
        <dbReference type="ARBA" id="ARBA00022792"/>
    </source>
</evidence>
<sequence>MWRRAARAGTSWSVRAMSNTKTSTNVTGVPVVPNAREVLLGLYARTLEDVKVIPEHAGYRQSVESFTKFRMQVCQENEDCAIIEDLINDGIVEELIEQAENELKLIPQMAEWKPWETPEGFQEPTVTITGADDDDNETVPGAPPSHAK</sequence>
<reference evidence="10 12" key="1">
    <citation type="submission" date="2015-02" db="EMBL/GenBank/DDBJ databases">
        <authorList>
            <person name="Chooi Y.-H."/>
        </authorList>
    </citation>
    <scope>NUCLEOTIDE SEQUENCE [LARGE SCALE GENOMIC DNA]</scope>
    <source>
        <strain evidence="10">E3</strain>
    </source>
</reference>
<keyword evidence="3" id="KW-0813">Transport</keyword>